<accession>A0ABN8C1G1</accession>
<protein>
    <submittedName>
        <fullName evidence="1">Uncharacterized protein</fullName>
    </submittedName>
</protein>
<comment type="caution">
    <text evidence="1">The sequence shown here is derived from an EMBL/GenBank/DDBJ whole genome shotgun (WGS) entry which is preliminary data.</text>
</comment>
<gene>
    <name evidence="1" type="ORF">PFR001_LOCUS3371</name>
</gene>
<dbReference type="EMBL" id="CAKLBC010000715">
    <property type="protein sequence ID" value="CAH0487847.1"/>
    <property type="molecule type" value="Genomic_DNA"/>
</dbReference>
<evidence type="ECO:0000313" key="1">
    <source>
        <dbReference type="EMBL" id="CAH0487847.1"/>
    </source>
</evidence>
<name>A0ABN8C1G1_9STRA</name>
<organism evidence="1 2">
    <name type="scientific">Peronospora farinosa</name>
    <dbReference type="NCBI Taxonomy" id="134698"/>
    <lineage>
        <taxon>Eukaryota</taxon>
        <taxon>Sar</taxon>
        <taxon>Stramenopiles</taxon>
        <taxon>Oomycota</taxon>
        <taxon>Peronosporomycetes</taxon>
        <taxon>Peronosporales</taxon>
        <taxon>Peronosporaceae</taxon>
        <taxon>Peronospora</taxon>
    </lineage>
</organism>
<sequence length="102" mass="11233">MLSSKCDIVTTFIGVINPGGLRFLGQAIIPMEPGWENKTKICAPLAKWKSPVNECVVRLNCFTKGTMELEIKPISSRMPCKSGQFLIAPPVITRARRSLPFG</sequence>
<dbReference type="Proteomes" id="UP001157938">
    <property type="component" value="Unassembled WGS sequence"/>
</dbReference>
<reference evidence="1 2" key="1">
    <citation type="submission" date="2021-11" db="EMBL/GenBank/DDBJ databases">
        <authorList>
            <person name="Islam A."/>
            <person name="Islam S."/>
            <person name="Flora M.S."/>
            <person name="Rahman M."/>
            <person name="Ziaur R.M."/>
            <person name="Epstein J.H."/>
            <person name="Hassan M."/>
            <person name="Klassen M."/>
            <person name="Woodard K."/>
            <person name="Webb A."/>
            <person name="Webby R.J."/>
            <person name="El Zowalaty M.E."/>
        </authorList>
    </citation>
    <scope>NUCLEOTIDE SEQUENCE [LARGE SCALE GENOMIC DNA]</scope>
    <source>
        <strain evidence="1">Pf1</strain>
    </source>
</reference>
<proteinExistence type="predicted"/>
<keyword evidence="2" id="KW-1185">Reference proteome</keyword>
<evidence type="ECO:0000313" key="2">
    <source>
        <dbReference type="Proteomes" id="UP001157938"/>
    </source>
</evidence>